<dbReference type="EMBL" id="UOET01000550">
    <property type="protein sequence ID" value="VAW30670.1"/>
    <property type="molecule type" value="Genomic_DNA"/>
</dbReference>
<evidence type="ECO:0000256" key="1">
    <source>
        <dbReference type="ARBA" id="ARBA00001974"/>
    </source>
</evidence>
<dbReference type="SUPFAM" id="SSF51905">
    <property type="entry name" value="FAD/NAD(P)-binding domain"/>
    <property type="match status" value="1"/>
</dbReference>
<evidence type="ECO:0000256" key="3">
    <source>
        <dbReference type="ARBA" id="ARBA00022630"/>
    </source>
</evidence>
<evidence type="ECO:0000256" key="9">
    <source>
        <dbReference type="ARBA" id="ARBA00023235"/>
    </source>
</evidence>
<keyword evidence="3" id="KW-0285">Flavoprotein</keyword>
<dbReference type="EC" id="5.3.3.1" evidence="10"/>
<reference evidence="17" key="1">
    <citation type="submission" date="2018-06" db="EMBL/GenBank/DDBJ databases">
        <authorList>
            <person name="Zhirakovskaya E."/>
        </authorList>
    </citation>
    <scope>NUCLEOTIDE SEQUENCE</scope>
</reference>
<evidence type="ECO:0000256" key="7">
    <source>
        <dbReference type="ARBA" id="ARBA00023166"/>
    </source>
</evidence>
<evidence type="ECO:0000256" key="10">
    <source>
        <dbReference type="ARBA" id="ARBA00038856"/>
    </source>
</evidence>
<dbReference type="PANTHER" id="PTHR47470">
    <property type="entry name" value="CHOLESTEROL OXIDASE"/>
    <property type="match status" value="1"/>
</dbReference>
<keyword evidence="4" id="KW-0274">FAD</keyword>
<keyword evidence="6" id="KW-0443">Lipid metabolism</keyword>
<accession>A0A3B0UNF2</accession>
<sequence length="526" mass="58225">MQQKIQETYDYVIIGSGFGGSVSALRLSEKGYKVLVIEKGKWWKPEDFPENNWHLHKWMWLPAFRFFGFFKMTFLRHVGILSGVGVGGGSLVYANTLPRPETAFFQTGSWAGLTDWQKELEPYYQTAEKMLGAARNPKLFDADLALKQVAAEMGHGKKFEATDVAVFFGEPEVVVPDPFFNGKGPKREGCRHCGGCMTGCRFNAKNTLDKNYLYLAMKKGTEVLAEHRVVDVLPAGTKDGSNGYLITCKKSTGVLFSRKRQVKAKNVIFAGGVLGTVRLLLDMKKKSLSHLSNKVGDDIRTNNESLILVHSPKREKDFSKGVAIGSIFPPDEDSHVEPVRYGSGSGFFKLMGVPLTFGKSAGIRIGKLLGHLVRQPVSWLRIYFSKNFAEESVILLFMQHLDSTLRFKRGWFNLNSTVSTGKAPTSFIPRAKELADRTARIIKGKPFVMTTEALFGIPTTAHILGGAVIGDSPENGVIDRQHKVFGYENMYVCDGSAISANPGVNPSLTITAMTERAMGFIPEKEK</sequence>
<dbReference type="AlphaFoldDB" id="A0A3B0UNF2"/>
<dbReference type="GO" id="GO:0016995">
    <property type="term" value="F:cholesterol oxidase activity"/>
    <property type="evidence" value="ECO:0007669"/>
    <property type="project" value="UniProtKB-EC"/>
</dbReference>
<dbReference type="GO" id="GO:0008203">
    <property type="term" value="P:cholesterol metabolic process"/>
    <property type="evidence" value="ECO:0007669"/>
    <property type="project" value="UniProtKB-KW"/>
</dbReference>
<dbReference type="EC" id="1.1.3.6" evidence="12"/>
<protein>
    <recommendedName>
        <fullName evidence="13">Cholesterol oxidase</fullName>
        <ecNumber evidence="12">1.1.3.6</ecNumber>
        <ecNumber evidence="10">5.3.3.1</ecNumber>
    </recommendedName>
    <alternativeName>
        <fullName evidence="14">Cholesterol isomerase</fullName>
    </alternativeName>
</protein>
<dbReference type="InterPro" id="IPR007867">
    <property type="entry name" value="GMC_OxRtase_C"/>
</dbReference>
<dbReference type="GO" id="GO:0004769">
    <property type="term" value="F:steroid Delta-isomerase activity"/>
    <property type="evidence" value="ECO:0007669"/>
    <property type="project" value="UniProtKB-EC"/>
</dbReference>
<evidence type="ECO:0000256" key="8">
    <source>
        <dbReference type="ARBA" id="ARBA00023221"/>
    </source>
</evidence>
<comment type="cofactor">
    <cofactor evidence="1">
        <name>FAD</name>
        <dbReference type="ChEBI" id="CHEBI:57692"/>
    </cofactor>
</comment>
<evidence type="ECO:0000256" key="14">
    <source>
        <dbReference type="ARBA" id="ARBA00049778"/>
    </source>
</evidence>
<feature type="domain" description="Glucose-methanol-choline oxidoreductase C-terminal" evidence="16">
    <location>
        <begin position="459"/>
        <end position="513"/>
    </location>
</feature>
<dbReference type="InterPro" id="IPR036188">
    <property type="entry name" value="FAD/NAD-bd_sf"/>
</dbReference>
<evidence type="ECO:0000256" key="5">
    <source>
        <dbReference type="ARBA" id="ARBA00023002"/>
    </source>
</evidence>
<dbReference type="InterPro" id="IPR052542">
    <property type="entry name" value="Cholesterol_Oxidase"/>
</dbReference>
<dbReference type="GO" id="GO:0050660">
    <property type="term" value="F:flavin adenine dinucleotide binding"/>
    <property type="evidence" value="ECO:0007669"/>
    <property type="project" value="InterPro"/>
</dbReference>
<dbReference type="Gene3D" id="3.50.50.60">
    <property type="entry name" value="FAD/NAD(P)-binding domain"/>
    <property type="match status" value="3"/>
</dbReference>
<proteinExistence type="predicted"/>
<keyword evidence="5 17" id="KW-0560">Oxidoreductase</keyword>
<evidence type="ECO:0000259" key="16">
    <source>
        <dbReference type="Pfam" id="PF05199"/>
    </source>
</evidence>
<gene>
    <name evidence="17" type="ORF">MNBD_BACTEROID07-1658</name>
</gene>
<keyword evidence="7" id="KW-1207">Sterol metabolism</keyword>
<keyword evidence="9 17" id="KW-0413">Isomerase</keyword>
<evidence type="ECO:0000313" key="17">
    <source>
        <dbReference type="EMBL" id="VAW30670.1"/>
    </source>
</evidence>
<keyword evidence="8" id="KW-0753">Steroid metabolism</keyword>
<evidence type="ECO:0000256" key="6">
    <source>
        <dbReference type="ARBA" id="ARBA00023098"/>
    </source>
</evidence>
<keyword evidence="2" id="KW-0153">Cholesterol metabolism</keyword>
<dbReference type="Pfam" id="PF13450">
    <property type="entry name" value="NAD_binding_8"/>
    <property type="match status" value="1"/>
</dbReference>
<organism evidence="17">
    <name type="scientific">hydrothermal vent metagenome</name>
    <dbReference type="NCBI Taxonomy" id="652676"/>
    <lineage>
        <taxon>unclassified sequences</taxon>
        <taxon>metagenomes</taxon>
        <taxon>ecological metagenomes</taxon>
    </lineage>
</organism>
<evidence type="ECO:0000256" key="11">
    <source>
        <dbReference type="ARBA" id="ARBA00049645"/>
    </source>
</evidence>
<evidence type="ECO:0000256" key="12">
    <source>
        <dbReference type="ARBA" id="ARBA00049723"/>
    </source>
</evidence>
<dbReference type="InterPro" id="IPR000172">
    <property type="entry name" value="GMC_OxRdtase_N"/>
</dbReference>
<dbReference type="Pfam" id="PF05199">
    <property type="entry name" value="GMC_oxred_C"/>
    <property type="match status" value="1"/>
</dbReference>
<dbReference type="PANTHER" id="PTHR47470:SF1">
    <property type="entry name" value="FAD-DEPENDENT OXIDOREDUCTASE 2 FAD BINDING DOMAIN-CONTAINING PROTEIN"/>
    <property type="match status" value="1"/>
</dbReference>
<evidence type="ECO:0000259" key="15">
    <source>
        <dbReference type="Pfam" id="PF00732"/>
    </source>
</evidence>
<name>A0A3B0UNF2_9ZZZZ</name>
<feature type="domain" description="Glucose-methanol-choline oxidoreductase N-terminal" evidence="15">
    <location>
        <begin position="188"/>
        <end position="281"/>
    </location>
</feature>
<evidence type="ECO:0000256" key="4">
    <source>
        <dbReference type="ARBA" id="ARBA00022827"/>
    </source>
</evidence>
<evidence type="ECO:0000256" key="2">
    <source>
        <dbReference type="ARBA" id="ARBA00022548"/>
    </source>
</evidence>
<evidence type="ECO:0000256" key="13">
    <source>
        <dbReference type="ARBA" id="ARBA00049744"/>
    </source>
</evidence>
<comment type="pathway">
    <text evidence="11">Steroid metabolism; cholesterol degradation.</text>
</comment>
<dbReference type="Pfam" id="PF00732">
    <property type="entry name" value="GMC_oxred_N"/>
    <property type="match status" value="1"/>
</dbReference>